<keyword evidence="3" id="KW-0969">Cilium</keyword>
<proteinExistence type="predicted"/>
<feature type="domain" description="OmpA-like" evidence="2">
    <location>
        <begin position="77"/>
        <end position="194"/>
    </location>
</feature>
<dbReference type="PANTHER" id="PTHR30329">
    <property type="entry name" value="STATOR ELEMENT OF FLAGELLAR MOTOR COMPLEX"/>
    <property type="match status" value="1"/>
</dbReference>
<accession>A0ABV7ZXS3</accession>
<dbReference type="InterPro" id="IPR050330">
    <property type="entry name" value="Bact_OuterMem_StrucFunc"/>
</dbReference>
<dbReference type="CDD" id="cd07185">
    <property type="entry name" value="OmpA_C-like"/>
    <property type="match status" value="1"/>
</dbReference>
<sequence>MVQPDTDALDVLTPAAPVSGVERSPRITQTPEDAGGQTIQPWVPIADGEQWVIIERELNRLHEVLPEQLNYDWYRTDSGAMLALSADSLFAPGDYVLRADQVGAVERVAETLKTLPVLVAVAGHVDDRALSSEAAWQLSSRRAASVVSVLARVDIAPQRLSAVGYAGALPQVPNDTADQRAINRRMELILTVVSDIPKVESALADTLPTIYPE</sequence>
<name>A0ABV7ZXS3_9GAMM</name>
<gene>
    <name evidence="3" type="ORF">ACFOOG_10870</name>
</gene>
<keyword evidence="1" id="KW-0472">Membrane</keyword>
<keyword evidence="3" id="KW-0282">Flagellum</keyword>
<reference evidence="4" key="1">
    <citation type="journal article" date="2019" name="Int. J. Syst. Evol. Microbiol.">
        <title>The Global Catalogue of Microorganisms (GCM) 10K type strain sequencing project: providing services to taxonomists for standard genome sequencing and annotation.</title>
        <authorList>
            <consortium name="The Broad Institute Genomics Platform"/>
            <consortium name="The Broad Institute Genome Sequencing Center for Infectious Disease"/>
            <person name="Wu L."/>
            <person name="Ma J."/>
        </authorList>
    </citation>
    <scope>NUCLEOTIDE SEQUENCE [LARGE SCALE GENOMIC DNA]</scope>
    <source>
        <strain evidence="4">IBRC 10765</strain>
    </source>
</reference>
<dbReference type="RefSeq" id="WP_380696390.1">
    <property type="nucleotide sequence ID" value="NZ_JBHRYR010000003.1"/>
</dbReference>
<protein>
    <submittedName>
        <fullName evidence="3">Flagellar motor protein MotB</fullName>
    </submittedName>
</protein>
<keyword evidence="4" id="KW-1185">Reference proteome</keyword>
<organism evidence="3 4">
    <name type="scientific">Saccharospirillum mangrovi</name>
    <dbReference type="NCBI Taxonomy" id="2161747"/>
    <lineage>
        <taxon>Bacteria</taxon>
        <taxon>Pseudomonadati</taxon>
        <taxon>Pseudomonadota</taxon>
        <taxon>Gammaproteobacteria</taxon>
        <taxon>Oceanospirillales</taxon>
        <taxon>Saccharospirillaceae</taxon>
        <taxon>Saccharospirillum</taxon>
    </lineage>
</organism>
<dbReference type="PANTHER" id="PTHR30329:SF21">
    <property type="entry name" value="LIPOPROTEIN YIAD-RELATED"/>
    <property type="match status" value="1"/>
</dbReference>
<dbReference type="EMBL" id="JBHRYR010000003">
    <property type="protein sequence ID" value="MFC3853334.1"/>
    <property type="molecule type" value="Genomic_DNA"/>
</dbReference>
<dbReference type="Gene3D" id="3.30.1330.60">
    <property type="entry name" value="OmpA-like domain"/>
    <property type="match status" value="1"/>
</dbReference>
<dbReference type="InterPro" id="IPR006665">
    <property type="entry name" value="OmpA-like"/>
</dbReference>
<dbReference type="InterPro" id="IPR036737">
    <property type="entry name" value="OmpA-like_sf"/>
</dbReference>
<dbReference type="PROSITE" id="PS51123">
    <property type="entry name" value="OMPA_2"/>
    <property type="match status" value="1"/>
</dbReference>
<evidence type="ECO:0000313" key="4">
    <source>
        <dbReference type="Proteomes" id="UP001595617"/>
    </source>
</evidence>
<comment type="caution">
    <text evidence="3">The sequence shown here is derived from an EMBL/GenBank/DDBJ whole genome shotgun (WGS) entry which is preliminary data.</text>
</comment>
<dbReference type="SUPFAM" id="SSF103088">
    <property type="entry name" value="OmpA-like"/>
    <property type="match status" value="1"/>
</dbReference>
<evidence type="ECO:0000256" key="1">
    <source>
        <dbReference type="PROSITE-ProRule" id="PRU00473"/>
    </source>
</evidence>
<dbReference type="Proteomes" id="UP001595617">
    <property type="component" value="Unassembled WGS sequence"/>
</dbReference>
<keyword evidence="3" id="KW-0966">Cell projection</keyword>
<evidence type="ECO:0000259" key="2">
    <source>
        <dbReference type="PROSITE" id="PS51123"/>
    </source>
</evidence>
<evidence type="ECO:0000313" key="3">
    <source>
        <dbReference type="EMBL" id="MFC3853334.1"/>
    </source>
</evidence>
<dbReference type="Pfam" id="PF00691">
    <property type="entry name" value="OmpA"/>
    <property type="match status" value="1"/>
</dbReference>